<protein>
    <submittedName>
        <fullName evidence="2">Uncharacterized protein</fullName>
    </submittedName>
</protein>
<sequence length="1412" mass="150367">MASIQDRLNKLQEMSRQQVRDREQETNPRTKATKKSAPVSQKLQPTIQPPKTTDPRQDHITDIVDSTTGTVIQVDRPSRLGSMAKGAVQGTGANYASSGGSLLDLMRSVDTANSFSTKRANQEAENAAHYREMLKRGTLDDGTPITASMRKQLETLAARAEQRSGVYRQGAEAQHAPISRAINSAYETADRLSEQSAENIAAAKEGLGGLGQFAVDVGVAGTQLAGDALIGALLAPVTGGASALAPMAVRGFGSGTQQARQEGATLGQQLAYGAGSAALSVATEKIANVAAPLRRTFGSGVLDNAIAKATGRLGQSAAGQTVLSALSEGGEEVVEALVQPVLQQITYDKNALQQYQDPDYLADTIYQGLIGGALGGALGAAGSIGRRSAENANRRATDAAGTAQTETAPVSTTQAQEAAEGTTGFLEPTLVSRVRQSIPHIQNMNPVAEVTGTEIPRSGKLVDRLASFVNAIGNKVNRPGFGDVLFSRGRIKSSMIGHGTGPSKIETFAAVPDVIRNGQQIDYQQNWKGLGYDTYTFAAPITYRGQPTYLGVIVTKDSASNRYYLHEVVDANGDVIFRNDESPASTPDGTSALSGDLDTVVDAGDGAGTTPGTVDTVTDGRASRGVPASNTTIAPGAENVNSDALAQILFGDTRQETGDTQAPPTYDNLGSARRGFTTPGMEGQERTSRLAESMPYNQYQEAATGLSREDYAKLFRYESQTEGRSLNLAEELVYAVRDGQRTFLRDIDETAFHELVQSLDDATAWNAPQMDAARMIQQELQGRSANLEIPSEEYTDFLRIMREHETATGQGVQANAKWSRRDNQNGQSSELEAWDNLQNSNLSEEEKRSTFQRIVKWDTEIEQAAEPQQLKDIILNVAQQRGVLNGLTGRQSRIMTAVANSSLDSLTFDQLKQFAYASTSALSTDSTPANMGQKIKTIQILNMLSNPKTAVKNITGNTSFYGLDALSMKGAALLDMALSKVTGTRSVAYERSNLGQAAKAMQMAIAEITMDVDMGGNQSRYGTSSRRTFKASGNFVDRVMSMLERNQAYLLNATDEFYKGLARSNASRTQALVDQGKIKTTDKDYAQNQADALARYRTFQDDSKLSLAIQQVHDVLNMVAGIGDSGRSIRGRTVHAFGAGDIVAPFTRVAGNLASRGLEYSPANAVKGIVEMGKTVAQAVSGQNVDPAAQARAVSDTTRGLTGTAIAYGFMLLAQSGLLSQAGDEDDPDVAALNSSEGITGTQLNISATERALSGGSTEWQSGDTLIDLSSIEPLNLLMNLGTEMAKSEGNPIVSSFNAVPKSFMDATAELPVMQFIGNAATDIIKYGQDPQEVLLQEGANTVASSLIPNILRSTARGLDDRPRNTYSGDTLGEQVVDSVKNSIPGLRETLPGSVNPLGRKSCIRGALRTAC</sequence>
<dbReference type="EMBL" id="CP034413">
    <property type="protein sequence ID" value="QCI60676.1"/>
    <property type="molecule type" value="Genomic_DNA"/>
</dbReference>
<evidence type="ECO:0000313" key="2">
    <source>
        <dbReference type="EMBL" id="QCI60676.1"/>
    </source>
</evidence>
<proteinExistence type="predicted"/>
<feature type="compositionally biased region" description="Low complexity" evidence="1">
    <location>
        <begin position="604"/>
        <end position="620"/>
    </location>
</feature>
<feature type="region of interest" description="Disordered" evidence="1">
    <location>
        <begin position="809"/>
        <end position="829"/>
    </location>
</feature>
<dbReference type="Proteomes" id="UP000298642">
    <property type="component" value="Chromosome"/>
</dbReference>
<feature type="compositionally biased region" description="Polar residues" evidence="1">
    <location>
        <begin position="38"/>
        <end position="51"/>
    </location>
</feature>
<name>A0A4D7AYC3_9FIRM</name>
<keyword evidence="3" id="KW-1185">Reference proteome</keyword>
<dbReference type="KEGG" id="obj:EIO64_16905"/>
<evidence type="ECO:0000313" key="3">
    <source>
        <dbReference type="Proteomes" id="UP000298642"/>
    </source>
</evidence>
<gene>
    <name evidence="2" type="ORF">EIO64_16905</name>
</gene>
<feature type="compositionally biased region" description="Basic and acidic residues" evidence="1">
    <location>
        <begin position="18"/>
        <end position="28"/>
    </location>
</feature>
<feature type="region of interest" description="Disordered" evidence="1">
    <location>
        <begin position="655"/>
        <end position="682"/>
    </location>
</feature>
<feature type="region of interest" description="Disordered" evidence="1">
    <location>
        <begin position="604"/>
        <end position="636"/>
    </location>
</feature>
<feature type="region of interest" description="Disordered" evidence="1">
    <location>
        <begin position="389"/>
        <end position="422"/>
    </location>
</feature>
<reference evidence="3" key="1">
    <citation type="submission" date="2018-12" db="EMBL/GenBank/DDBJ databases">
        <title>Dusodibacter welbiota gen. nov., sp. nov., isolated from human faeces and emended description of the Oscillibacter genus.</title>
        <authorList>
            <person name="Le Roy T."/>
            <person name="Van der Smissen P."/>
            <person name="Delzenne N."/>
            <person name="Muccioli G."/>
            <person name="Collet J.F."/>
            <person name="Cani P.D."/>
        </authorList>
    </citation>
    <scope>NUCLEOTIDE SEQUENCE [LARGE SCALE GENOMIC DNA]</scope>
    <source>
        <strain evidence="3">J115</strain>
    </source>
</reference>
<dbReference type="RefSeq" id="WP_136891690.1">
    <property type="nucleotide sequence ID" value="NZ_CP034413.3"/>
</dbReference>
<accession>A0A4D7AYC3</accession>
<feature type="compositionally biased region" description="Polar residues" evidence="1">
    <location>
        <begin position="402"/>
        <end position="411"/>
    </location>
</feature>
<feature type="compositionally biased region" description="Low complexity" evidence="1">
    <location>
        <begin position="412"/>
        <end position="422"/>
    </location>
</feature>
<feature type="region of interest" description="Disordered" evidence="1">
    <location>
        <begin position="1"/>
        <end position="59"/>
    </location>
</feature>
<organism evidence="2 3">
    <name type="scientific">Dysosmobacter welbionis</name>
    <dbReference type="NCBI Taxonomy" id="2093857"/>
    <lineage>
        <taxon>Bacteria</taxon>
        <taxon>Bacillati</taxon>
        <taxon>Bacillota</taxon>
        <taxon>Clostridia</taxon>
        <taxon>Eubacteriales</taxon>
        <taxon>Oscillospiraceae</taxon>
        <taxon>Dysosmobacter</taxon>
    </lineage>
</organism>
<evidence type="ECO:0000256" key="1">
    <source>
        <dbReference type="SAM" id="MobiDB-lite"/>
    </source>
</evidence>